<dbReference type="PANTHER" id="PTHR30408">
    <property type="entry name" value="TYPE-1 RESTRICTION ENZYME ECOKI SPECIFICITY PROTEIN"/>
    <property type="match status" value="1"/>
</dbReference>
<feature type="region of interest" description="Disordered" evidence="4">
    <location>
        <begin position="380"/>
        <end position="399"/>
    </location>
</feature>
<evidence type="ECO:0000259" key="5">
    <source>
        <dbReference type="Pfam" id="PF01420"/>
    </source>
</evidence>
<organism evidence="6 7">
    <name type="scientific">Hydrogenophaga borbori</name>
    <dbReference type="NCBI Taxonomy" id="2294117"/>
    <lineage>
        <taxon>Bacteria</taxon>
        <taxon>Pseudomonadati</taxon>
        <taxon>Pseudomonadota</taxon>
        <taxon>Betaproteobacteria</taxon>
        <taxon>Burkholderiales</taxon>
        <taxon>Comamonadaceae</taxon>
        <taxon>Hydrogenophaga</taxon>
    </lineage>
</organism>
<feature type="domain" description="Type I restriction modification DNA specificity" evidence="5">
    <location>
        <begin position="189"/>
        <end position="327"/>
    </location>
</feature>
<proteinExistence type="inferred from homology"/>
<keyword evidence="6" id="KW-0378">Hydrolase</keyword>
<keyword evidence="2" id="KW-0680">Restriction system</keyword>
<dbReference type="SUPFAM" id="SSF116734">
    <property type="entry name" value="DNA methylase specificity domain"/>
    <property type="match status" value="2"/>
</dbReference>
<keyword evidence="6" id="KW-0540">Nuclease</keyword>
<protein>
    <submittedName>
        <fullName evidence="6">Restriction endonuclease subunit S</fullName>
    </submittedName>
</protein>
<dbReference type="Gene3D" id="1.10.287.1120">
    <property type="entry name" value="Bipartite methylase S protein"/>
    <property type="match status" value="1"/>
</dbReference>
<dbReference type="GO" id="GO:0009307">
    <property type="term" value="P:DNA restriction-modification system"/>
    <property type="evidence" value="ECO:0007669"/>
    <property type="project" value="UniProtKB-KW"/>
</dbReference>
<evidence type="ECO:0000256" key="3">
    <source>
        <dbReference type="ARBA" id="ARBA00023125"/>
    </source>
</evidence>
<dbReference type="CDD" id="cd17273">
    <property type="entry name" value="RMtype1_S_EcoJA69PI-TRD1-CR1_like"/>
    <property type="match status" value="1"/>
</dbReference>
<dbReference type="CDD" id="cd17246">
    <property type="entry name" value="RMtype1_S_SonII-TRD2-CR2_like"/>
    <property type="match status" value="1"/>
</dbReference>
<keyword evidence="3" id="KW-0238">DNA-binding</keyword>
<evidence type="ECO:0000256" key="2">
    <source>
        <dbReference type="ARBA" id="ARBA00022747"/>
    </source>
</evidence>
<dbReference type="InterPro" id="IPR052021">
    <property type="entry name" value="Type-I_RS_S_subunit"/>
</dbReference>
<dbReference type="InterPro" id="IPR044946">
    <property type="entry name" value="Restrct_endonuc_typeI_TRD_sf"/>
</dbReference>
<keyword evidence="6" id="KW-0255">Endonuclease</keyword>
<gene>
    <name evidence="6" type="ORF">DY262_20235</name>
</gene>
<dbReference type="PANTHER" id="PTHR30408:SF13">
    <property type="entry name" value="TYPE I RESTRICTION ENZYME HINDI SPECIFICITY SUBUNIT"/>
    <property type="match status" value="1"/>
</dbReference>
<evidence type="ECO:0000256" key="1">
    <source>
        <dbReference type="ARBA" id="ARBA00010923"/>
    </source>
</evidence>
<dbReference type="GO" id="GO:0003677">
    <property type="term" value="F:DNA binding"/>
    <property type="evidence" value="ECO:0007669"/>
    <property type="project" value="UniProtKB-KW"/>
</dbReference>
<dbReference type="Proteomes" id="UP000261931">
    <property type="component" value="Unassembled WGS sequence"/>
</dbReference>
<evidence type="ECO:0000313" key="7">
    <source>
        <dbReference type="Proteomes" id="UP000261931"/>
    </source>
</evidence>
<comment type="similarity">
    <text evidence="1">Belongs to the type-I restriction system S methylase family.</text>
</comment>
<dbReference type="InterPro" id="IPR000055">
    <property type="entry name" value="Restrct_endonuc_typeI_TRD"/>
</dbReference>
<dbReference type="Gene3D" id="3.90.220.20">
    <property type="entry name" value="DNA methylase specificity domains"/>
    <property type="match status" value="2"/>
</dbReference>
<feature type="domain" description="Type I restriction modification DNA specificity" evidence="5">
    <location>
        <begin position="34"/>
        <end position="148"/>
    </location>
</feature>
<keyword evidence="7" id="KW-1185">Reference proteome</keyword>
<dbReference type="AlphaFoldDB" id="A0A372EE97"/>
<dbReference type="Pfam" id="PF01420">
    <property type="entry name" value="Methylase_S"/>
    <property type="match status" value="2"/>
</dbReference>
<dbReference type="EMBL" id="QVLS01000016">
    <property type="protein sequence ID" value="RFP76202.1"/>
    <property type="molecule type" value="Genomic_DNA"/>
</dbReference>
<dbReference type="GO" id="GO:0004519">
    <property type="term" value="F:endonuclease activity"/>
    <property type="evidence" value="ECO:0007669"/>
    <property type="project" value="UniProtKB-KW"/>
</dbReference>
<evidence type="ECO:0000313" key="6">
    <source>
        <dbReference type="EMBL" id="RFP76202.1"/>
    </source>
</evidence>
<sequence length="399" mass="45116">MIRTTNVKAGRINLDDCRYVDEATFVKWTRRIQPKRNDIVLTREAPLGEVGLLRSDESVFLGQRTMLYRANPKKLDQRFLYYSMLGPFVQGQIRSQGSGATVEHLRVPDAESFLVAYPPLEEQRRIAALLSAYDDLIANNQRRIALLESMAEEIYREWFVRMRFPGAKSAVFVKGVPTDWTHEPILNAFKFYGGATPARDNPRFWVDGDVHWYTPTDITGASSPYLEESADKCTDEGLQNCSANLFPAYSIMMTSRATIGAIGINCAPACTNQGFITCIPNQRYPLTYLYHWLKLAKPHFEMLSGGATFAELTKGTFKRIRILTPPEKLVAAYEQQARPMFEQVELLTKTNRRLRATRDALIPRLISGKLRVEALDIQFPPSMQPPPAEAAQRGEAIAS</sequence>
<comment type="caution">
    <text evidence="6">The sequence shown here is derived from an EMBL/GenBank/DDBJ whole genome shotgun (WGS) entry which is preliminary data.</text>
</comment>
<accession>A0A372EE97</accession>
<name>A0A372EE97_9BURK</name>
<reference evidence="6 7" key="1">
    <citation type="submission" date="2018-08" db="EMBL/GenBank/DDBJ databases">
        <title>Hydrogenophaga sp. LA-38 isolated from sludge.</title>
        <authorList>
            <person name="Im W.-T."/>
        </authorList>
    </citation>
    <scope>NUCLEOTIDE SEQUENCE [LARGE SCALE GENOMIC DNA]</scope>
    <source>
        <strain evidence="6 7">LA-38</strain>
    </source>
</reference>
<evidence type="ECO:0000256" key="4">
    <source>
        <dbReference type="SAM" id="MobiDB-lite"/>
    </source>
</evidence>